<evidence type="ECO:0000313" key="2">
    <source>
        <dbReference type="EMBL" id="SDD72595.1"/>
    </source>
</evidence>
<dbReference type="SMART" id="SM00642">
    <property type="entry name" value="Aamy"/>
    <property type="match status" value="1"/>
</dbReference>
<dbReference type="Gene3D" id="3.30.1590.10">
    <property type="entry name" value="Maltooligosyl trehalose synthase, domain 2"/>
    <property type="match status" value="1"/>
</dbReference>
<feature type="domain" description="Glycosyl hydrolase family 13 catalytic" evidence="1">
    <location>
        <begin position="5"/>
        <end position="651"/>
    </location>
</feature>
<accession>A0A1G6X5K0</accession>
<dbReference type="NCBIfam" id="TIGR02401">
    <property type="entry name" value="trehalose_TreY"/>
    <property type="match status" value="1"/>
</dbReference>
<dbReference type="Gene3D" id="1.10.150.200">
    <property type="entry name" value="Maltooligosyl trehalose synthase, domain 3"/>
    <property type="match status" value="1"/>
</dbReference>
<dbReference type="Gene3D" id="1.10.10.470">
    <property type="entry name" value="Maltooligosyl trehalose synthase, domain 4"/>
    <property type="match status" value="1"/>
</dbReference>
<dbReference type="PANTHER" id="PTHR10357:SF216">
    <property type="entry name" value="MALTOOLIGOSYL TREHALOSE SYNTHASE-RELATED"/>
    <property type="match status" value="1"/>
</dbReference>
<sequence>MPAPPSSTYRLQVRAGFTLDDAAALVDYLSDLGVGAVYLSPLLTSTQGSDHGYDVTDPTTLDAARGGEEGWAHLVEAARAAGLGLVLDIVPNHLGVAAAHENPAWWGVLAEGQDSPYARWFDIDWSTAPLRIPVLGDEVGEDELQVVAVDGGHEIRYHEHRYPVAEGSYTEGDPVQDVLDRQHYRLVGWRKAGTELNYRRFFAVADLAGLRVEDEAVFDATHARVAQMVAEDQLVGIRVDHPDGLVDPATYFERLRALAPQGWLIGEKILEPGEELPDWPVQGTSGYDAMTEVGQAFVSPVTETAFTELYAELTGDRQTMHEAVLAGKRHVVATLFGSELRRIAALAPELDAGEVSTALGELACRFRVYRSYLPDGVADLDAALEAASQDPAVARTLEALSARLHDPEDELARRVQQLSGAVMAKGTEDTAYYRQARFVALNEVGGDPDTFGVEPEQFHAAQARRQERLPESMTALSTHDTKRGEDVRARLAVLSEVPQAWERFVRHFLEHAGLPREGVADRAFGYFLAQTLVGAGRIERERLHAYAEKAMREASASTSWDSPDERFESAVHAAVDAAYDDPSVADDLARLLTLVEQPGWSNALGQKLVQLTMPGVPDVYQGTELWEDSLVDPDNRRPVDFEVRRAMLASDADPVVDGSGAAKLRVVRETLRLRRDRPELFTGYTPVQASGPAAQHLLAFDRGGVTSCVTRLPLTLAEAGGWRGTTLRTGPVTDLLTGRELEGEVSLDELLGRLPVALLVAR</sequence>
<dbReference type="Pfam" id="PF00128">
    <property type="entry name" value="Alpha-amylase"/>
    <property type="match status" value="1"/>
</dbReference>
<proteinExistence type="predicted"/>
<gene>
    <name evidence="2" type="ORF">SAMN04489747_1601</name>
</gene>
<dbReference type="OrthoDB" id="9761577at2"/>
<dbReference type="GO" id="GO:0030980">
    <property type="term" value="P:alpha-glucan catabolic process"/>
    <property type="evidence" value="ECO:0007669"/>
    <property type="project" value="TreeGrafter"/>
</dbReference>
<dbReference type="GO" id="GO:0005992">
    <property type="term" value="P:trehalose biosynthetic process"/>
    <property type="evidence" value="ECO:0007669"/>
    <property type="project" value="TreeGrafter"/>
</dbReference>
<protein>
    <submittedName>
        <fullName evidence="2">Maltooligosyl trehalose synthase</fullName>
    </submittedName>
</protein>
<dbReference type="STRING" id="675864.SAMN04489747_1601"/>
<dbReference type="SUPFAM" id="SSF51445">
    <property type="entry name" value="(Trans)glycosidases"/>
    <property type="match status" value="1"/>
</dbReference>
<dbReference type="Proteomes" id="UP000198546">
    <property type="component" value="Chromosome i"/>
</dbReference>
<reference evidence="2 3" key="1">
    <citation type="submission" date="2016-10" db="EMBL/GenBank/DDBJ databases">
        <authorList>
            <person name="de Groot N.N."/>
        </authorList>
    </citation>
    <scope>NUCLEOTIDE SEQUENCE [LARGE SCALE GENOMIC DNA]</scope>
    <source>
        <strain evidence="2 3">MON 2.2</strain>
    </source>
</reference>
<dbReference type="CDD" id="cd11336">
    <property type="entry name" value="AmyAc_MTSase"/>
    <property type="match status" value="1"/>
</dbReference>
<dbReference type="EMBL" id="LT629688">
    <property type="protein sequence ID" value="SDD72595.1"/>
    <property type="molecule type" value="Genomic_DNA"/>
</dbReference>
<dbReference type="InterPro" id="IPR006047">
    <property type="entry name" value="GH13_cat_dom"/>
</dbReference>
<dbReference type="GO" id="GO:0047470">
    <property type="term" value="F:(1,4)-alpha-D-glucan 1-alpha-D-glucosylmutase activity"/>
    <property type="evidence" value="ECO:0007669"/>
    <property type="project" value="TreeGrafter"/>
</dbReference>
<dbReference type="InterPro" id="IPR017853">
    <property type="entry name" value="GH"/>
</dbReference>
<dbReference type="AlphaFoldDB" id="A0A1G6X5K0"/>
<evidence type="ECO:0000259" key="1">
    <source>
        <dbReference type="SMART" id="SM00642"/>
    </source>
</evidence>
<dbReference type="PANTHER" id="PTHR10357">
    <property type="entry name" value="ALPHA-AMYLASE FAMILY MEMBER"/>
    <property type="match status" value="1"/>
</dbReference>
<dbReference type="InterPro" id="IPR013797">
    <property type="entry name" value="Maltooligo_trehalose_synth_4"/>
</dbReference>
<keyword evidence="3" id="KW-1185">Reference proteome</keyword>
<organism evidence="2 3">
    <name type="scientific">Auraticoccus monumenti</name>
    <dbReference type="NCBI Taxonomy" id="675864"/>
    <lineage>
        <taxon>Bacteria</taxon>
        <taxon>Bacillati</taxon>
        <taxon>Actinomycetota</taxon>
        <taxon>Actinomycetes</taxon>
        <taxon>Propionibacteriales</taxon>
        <taxon>Propionibacteriaceae</taxon>
        <taxon>Auraticoccus</taxon>
    </lineage>
</organism>
<dbReference type="Gene3D" id="3.20.20.80">
    <property type="entry name" value="Glycosidases"/>
    <property type="match status" value="1"/>
</dbReference>
<name>A0A1G6X5K0_9ACTN</name>
<evidence type="ECO:0000313" key="3">
    <source>
        <dbReference type="Proteomes" id="UP000198546"/>
    </source>
</evidence>
<dbReference type="InterPro" id="IPR012767">
    <property type="entry name" value="Trehalose_TreY"/>
</dbReference>